<comment type="subcellular location">
    <subcellularLocation>
        <location evidence="1 7">Cell membrane</location>
        <topology evidence="1 7">Multi-pass membrane protein</topology>
    </subcellularLocation>
</comment>
<accession>A0ABS6XT16</accession>
<dbReference type="Pfam" id="PF00528">
    <property type="entry name" value="BPD_transp_1"/>
    <property type="match status" value="1"/>
</dbReference>
<evidence type="ECO:0000259" key="9">
    <source>
        <dbReference type="PROSITE" id="PS50928"/>
    </source>
</evidence>
<evidence type="ECO:0000256" key="5">
    <source>
        <dbReference type="ARBA" id="ARBA00022989"/>
    </source>
</evidence>
<dbReference type="EMBL" id="JAHWYN010000003">
    <property type="protein sequence ID" value="MBW4359804.1"/>
    <property type="molecule type" value="Genomic_DNA"/>
</dbReference>
<feature type="transmembrane region" description="Helical" evidence="7">
    <location>
        <begin position="150"/>
        <end position="173"/>
    </location>
</feature>
<evidence type="ECO:0000256" key="2">
    <source>
        <dbReference type="ARBA" id="ARBA00022448"/>
    </source>
</evidence>
<dbReference type="InterPro" id="IPR011864">
    <property type="entry name" value="Phosphate_PstC"/>
</dbReference>
<feature type="transmembrane region" description="Helical" evidence="7">
    <location>
        <begin position="12"/>
        <end position="36"/>
    </location>
</feature>
<keyword evidence="6 7" id="KW-0472">Membrane</keyword>
<reference evidence="10 11" key="1">
    <citation type="submission" date="2021-07" db="EMBL/GenBank/DDBJ databases">
        <title>Flavobacterium sp. nov. isolated from sediment on the Taihu Lake.</title>
        <authorList>
            <person name="Qu J.-H."/>
        </authorList>
    </citation>
    <scope>NUCLEOTIDE SEQUENCE [LARGE SCALE GENOMIC DNA]</scope>
    <source>
        <strain evidence="10 11">NAS39</strain>
    </source>
</reference>
<feature type="domain" description="ABC transmembrane type-1" evidence="9">
    <location>
        <begin position="69"/>
        <end position="285"/>
    </location>
</feature>
<dbReference type="RefSeq" id="WP_219316326.1">
    <property type="nucleotide sequence ID" value="NZ_JAHWYN010000003.1"/>
</dbReference>
<protein>
    <recommendedName>
        <fullName evidence="8">Phosphate transport system permease protein</fullName>
    </recommendedName>
</protein>
<dbReference type="Proteomes" id="UP000812031">
    <property type="component" value="Unassembled WGS sequence"/>
</dbReference>
<comment type="caution">
    <text evidence="10">The sequence shown here is derived from an EMBL/GenBank/DDBJ whole genome shotgun (WGS) entry which is preliminary data.</text>
</comment>
<dbReference type="NCBIfam" id="TIGR02138">
    <property type="entry name" value="phosphate_pstC"/>
    <property type="match status" value="1"/>
</dbReference>
<dbReference type="PANTHER" id="PTHR30425:SF1">
    <property type="entry name" value="PHOSPHATE TRANSPORT SYSTEM PERMEASE PROTEIN PSTC"/>
    <property type="match status" value="1"/>
</dbReference>
<evidence type="ECO:0000256" key="8">
    <source>
        <dbReference type="RuleBase" id="RU363054"/>
    </source>
</evidence>
<keyword evidence="5 7" id="KW-1133">Transmembrane helix</keyword>
<comment type="similarity">
    <text evidence="8">Belongs to the binding-protein-dependent transport system permease family. CysTW subfamily.</text>
</comment>
<evidence type="ECO:0000256" key="6">
    <source>
        <dbReference type="ARBA" id="ARBA00023136"/>
    </source>
</evidence>
<dbReference type="InterPro" id="IPR000515">
    <property type="entry name" value="MetI-like"/>
</dbReference>
<keyword evidence="8" id="KW-0592">Phosphate transport</keyword>
<dbReference type="PANTHER" id="PTHR30425">
    <property type="entry name" value="PHOSPHATE TRANSPORT SYSTEM PERMEASE PROTEIN PST"/>
    <property type="match status" value="1"/>
</dbReference>
<keyword evidence="11" id="KW-1185">Reference proteome</keyword>
<feature type="transmembrane region" description="Helical" evidence="7">
    <location>
        <begin position="266"/>
        <end position="289"/>
    </location>
</feature>
<keyword evidence="3 8" id="KW-1003">Cell membrane</keyword>
<sequence>MKNIRLLKDQFISKIFLVLTLLSISTVVLIALGLFYKSIPILNSTSLYNLLFSSEWKPFKEAFGFYPFIVGTLWVTAIAIIIALPLSMLTAIYLSEYAHIRVRKLVLPLIELLSGIPPVLYGVWGVLVIIPLIQDKIAPHFVEFTTGYSVLAGGIVLAIMIFPLIISIVIEVFDNVPQDLRNASLSLGATQWQTVKKVVLRKSFDGIVAAVVLAISRAFGETIAVLMVCGNLAQVPHSLFDSAYPLPALIANNYGEMMSIPMYDSALMFAALLLFAIIFLFNAVSRIILYRIEKRNN</sequence>
<proteinExistence type="inferred from homology"/>
<keyword evidence="4 7" id="KW-0812">Transmembrane</keyword>
<feature type="transmembrane region" description="Helical" evidence="7">
    <location>
        <begin position="65"/>
        <end position="94"/>
    </location>
</feature>
<dbReference type="InterPro" id="IPR051124">
    <property type="entry name" value="Phosphate_Transport_Permease"/>
</dbReference>
<evidence type="ECO:0000313" key="10">
    <source>
        <dbReference type="EMBL" id="MBW4359804.1"/>
    </source>
</evidence>
<evidence type="ECO:0000256" key="1">
    <source>
        <dbReference type="ARBA" id="ARBA00004651"/>
    </source>
</evidence>
<evidence type="ECO:0000313" key="11">
    <source>
        <dbReference type="Proteomes" id="UP000812031"/>
    </source>
</evidence>
<keyword evidence="2 7" id="KW-0813">Transport</keyword>
<feature type="transmembrane region" description="Helical" evidence="7">
    <location>
        <begin position="106"/>
        <end position="130"/>
    </location>
</feature>
<feature type="transmembrane region" description="Helical" evidence="7">
    <location>
        <begin position="206"/>
        <end position="233"/>
    </location>
</feature>
<name>A0ABS6XT16_9FLAO</name>
<evidence type="ECO:0000256" key="4">
    <source>
        <dbReference type="ARBA" id="ARBA00022692"/>
    </source>
</evidence>
<gene>
    <name evidence="10" type="primary">pstC</name>
    <name evidence="10" type="ORF">KZH69_04835</name>
</gene>
<organism evidence="10 11">
    <name type="scientific">Flavobacterium taihuense</name>
    <dbReference type="NCBI Taxonomy" id="2857508"/>
    <lineage>
        <taxon>Bacteria</taxon>
        <taxon>Pseudomonadati</taxon>
        <taxon>Bacteroidota</taxon>
        <taxon>Flavobacteriia</taxon>
        <taxon>Flavobacteriales</taxon>
        <taxon>Flavobacteriaceae</taxon>
        <taxon>Flavobacterium</taxon>
    </lineage>
</organism>
<dbReference type="CDD" id="cd06261">
    <property type="entry name" value="TM_PBP2"/>
    <property type="match status" value="1"/>
</dbReference>
<evidence type="ECO:0000256" key="3">
    <source>
        <dbReference type="ARBA" id="ARBA00022475"/>
    </source>
</evidence>
<dbReference type="PROSITE" id="PS50928">
    <property type="entry name" value="ABC_TM1"/>
    <property type="match status" value="1"/>
</dbReference>
<comment type="function">
    <text evidence="8">Part of the binding-protein-dependent transport system for phosphate; probably responsible for the translocation of the substrate across the membrane.</text>
</comment>
<evidence type="ECO:0000256" key="7">
    <source>
        <dbReference type="RuleBase" id="RU363032"/>
    </source>
</evidence>